<evidence type="ECO:0000256" key="6">
    <source>
        <dbReference type="ARBA" id="ARBA00022840"/>
    </source>
</evidence>
<evidence type="ECO:0000256" key="2">
    <source>
        <dbReference type="ARBA" id="ARBA00004752"/>
    </source>
</evidence>
<accession>A0A9D1G7V8</accession>
<sequence>MRFLLLGKGKTTQAIAQFLKEMNQNVDFACKIEEKSNNDLLFDNQLLKLKNIDYVIKSPGISEIHPVFRKIKKKFKVISELDLFYLFQIETKVIAITGSNGKTTCVHLIEQLLKNARFKVLVCGNSHLPIFSYKDEVKNLDYLIVELSSFQLENLTFYHPHLSTILNLSPNHLDSVRSLKSYYQSKMNIYKYADFNDYFIYNPAIKQIPIHKVRATIRCIDPTLFYKMDIPSEIQCYKTQILVLYEIKQILNIDLKTFLLTLNQFHPLPFRQQQTWVNDILFINDSKSTSVDSAIFAFKNIPPQKNIILIIGGKDKKLNYKPLKNLSYYRLVVYGQIKDKVSKKIKNIIVFDDLEKAFKYATSLKIDKKVILFSPATSSFDQYQNYQERGYHFEQLIQRYRSQDDEE</sequence>
<dbReference type="GO" id="GO:0009252">
    <property type="term" value="P:peptidoglycan biosynthetic process"/>
    <property type="evidence" value="ECO:0007669"/>
    <property type="project" value="UniProtKB-KW"/>
</dbReference>
<keyword evidence="6" id="KW-0067">ATP-binding</keyword>
<evidence type="ECO:0000313" key="11">
    <source>
        <dbReference type="EMBL" id="HIT17296.1"/>
    </source>
</evidence>
<dbReference type="SUPFAM" id="SSF53244">
    <property type="entry name" value="MurD-like peptide ligases, peptide-binding domain"/>
    <property type="match status" value="1"/>
</dbReference>
<dbReference type="EMBL" id="DVKI01000089">
    <property type="protein sequence ID" value="HIT17296.1"/>
    <property type="molecule type" value="Genomic_DNA"/>
</dbReference>
<evidence type="ECO:0000256" key="1">
    <source>
        <dbReference type="ARBA" id="ARBA00004496"/>
    </source>
</evidence>
<evidence type="ECO:0000256" key="5">
    <source>
        <dbReference type="ARBA" id="ARBA00022741"/>
    </source>
</evidence>
<keyword evidence="3" id="KW-0963">Cytoplasm</keyword>
<dbReference type="GO" id="GO:0008360">
    <property type="term" value="P:regulation of cell shape"/>
    <property type="evidence" value="ECO:0007669"/>
    <property type="project" value="UniProtKB-KW"/>
</dbReference>
<evidence type="ECO:0000256" key="3">
    <source>
        <dbReference type="ARBA" id="ARBA00022490"/>
    </source>
</evidence>
<name>A0A9D1G7V8_9FIRM</name>
<keyword evidence="5" id="KW-0547">Nucleotide-binding</keyword>
<dbReference type="PANTHER" id="PTHR43692:SF1">
    <property type="entry name" value="UDP-N-ACETYLMURAMOYLALANINE--D-GLUTAMATE LIGASE"/>
    <property type="match status" value="1"/>
</dbReference>
<evidence type="ECO:0000259" key="10">
    <source>
        <dbReference type="Pfam" id="PF08245"/>
    </source>
</evidence>
<feature type="domain" description="Mur ligase central" evidence="10">
    <location>
        <begin position="96"/>
        <end position="207"/>
    </location>
</feature>
<proteinExistence type="predicted"/>
<dbReference type="SUPFAM" id="SSF53623">
    <property type="entry name" value="MurD-like peptide ligases, catalytic domain"/>
    <property type="match status" value="1"/>
</dbReference>
<evidence type="ECO:0000256" key="9">
    <source>
        <dbReference type="ARBA" id="ARBA00023316"/>
    </source>
</evidence>
<evidence type="ECO:0000313" key="12">
    <source>
        <dbReference type="Proteomes" id="UP000886893"/>
    </source>
</evidence>
<dbReference type="InterPro" id="IPR013221">
    <property type="entry name" value="Mur_ligase_cen"/>
</dbReference>
<dbReference type="InterPro" id="IPR005762">
    <property type="entry name" value="MurD"/>
</dbReference>
<dbReference type="InterPro" id="IPR036615">
    <property type="entry name" value="Mur_ligase_C_dom_sf"/>
</dbReference>
<dbReference type="AlphaFoldDB" id="A0A9D1G7V8"/>
<keyword evidence="9" id="KW-0961">Cell wall biogenesis/degradation</keyword>
<dbReference type="Gene3D" id="3.40.1190.10">
    <property type="entry name" value="Mur-like, catalytic domain"/>
    <property type="match status" value="1"/>
</dbReference>
<dbReference type="GO" id="GO:0051301">
    <property type="term" value="P:cell division"/>
    <property type="evidence" value="ECO:0007669"/>
    <property type="project" value="InterPro"/>
</dbReference>
<reference evidence="11" key="1">
    <citation type="submission" date="2020-10" db="EMBL/GenBank/DDBJ databases">
        <authorList>
            <person name="Gilroy R."/>
        </authorList>
    </citation>
    <scope>NUCLEOTIDE SEQUENCE</scope>
    <source>
        <strain evidence="11">14508</strain>
    </source>
</reference>
<protein>
    <submittedName>
        <fullName evidence="11">UDP-N-acetylmuramoyl-L-alanine--D-glutamate ligase</fullName>
        <ecNumber evidence="11">6.3.2.9</ecNumber>
    </submittedName>
</protein>
<keyword evidence="8" id="KW-0573">Peptidoglycan synthesis</keyword>
<keyword evidence="7" id="KW-0133">Cell shape</keyword>
<dbReference type="InterPro" id="IPR036565">
    <property type="entry name" value="Mur-like_cat_sf"/>
</dbReference>
<dbReference type="EC" id="6.3.2.9" evidence="11"/>
<dbReference type="GO" id="GO:0005737">
    <property type="term" value="C:cytoplasm"/>
    <property type="evidence" value="ECO:0007669"/>
    <property type="project" value="UniProtKB-SubCell"/>
</dbReference>
<evidence type="ECO:0000256" key="4">
    <source>
        <dbReference type="ARBA" id="ARBA00022598"/>
    </source>
</evidence>
<dbReference type="Proteomes" id="UP000886893">
    <property type="component" value="Unassembled WGS sequence"/>
</dbReference>
<evidence type="ECO:0000256" key="7">
    <source>
        <dbReference type="ARBA" id="ARBA00022960"/>
    </source>
</evidence>
<gene>
    <name evidence="11" type="primary">murD</name>
    <name evidence="11" type="ORF">IAD04_02810</name>
</gene>
<keyword evidence="4 11" id="KW-0436">Ligase</keyword>
<dbReference type="GO" id="GO:0005524">
    <property type="term" value="F:ATP binding"/>
    <property type="evidence" value="ECO:0007669"/>
    <property type="project" value="UniProtKB-KW"/>
</dbReference>
<dbReference type="Gene3D" id="3.90.190.20">
    <property type="entry name" value="Mur ligase, C-terminal domain"/>
    <property type="match status" value="1"/>
</dbReference>
<reference evidence="11" key="2">
    <citation type="journal article" date="2021" name="PeerJ">
        <title>Extensive microbial diversity within the chicken gut microbiome revealed by metagenomics and culture.</title>
        <authorList>
            <person name="Gilroy R."/>
            <person name="Ravi A."/>
            <person name="Getino M."/>
            <person name="Pursley I."/>
            <person name="Horton D.L."/>
            <person name="Alikhan N.F."/>
            <person name="Baker D."/>
            <person name="Gharbi K."/>
            <person name="Hall N."/>
            <person name="Watson M."/>
            <person name="Adriaenssens E.M."/>
            <person name="Foster-Nyarko E."/>
            <person name="Jarju S."/>
            <person name="Secka A."/>
            <person name="Antonio M."/>
            <person name="Oren A."/>
            <person name="Chaudhuri R.R."/>
            <person name="La Ragione R."/>
            <person name="Hildebrand F."/>
            <person name="Pallen M.J."/>
        </authorList>
    </citation>
    <scope>NUCLEOTIDE SEQUENCE</scope>
    <source>
        <strain evidence="11">14508</strain>
    </source>
</reference>
<evidence type="ECO:0000256" key="8">
    <source>
        <dbReference type="ARBA" id="ARBA00022984"/>
    </source>
</evidence>
<dbReference type="PANTHER" id="PTHR43692">
    <property type="entry name" value="UDP-N-ACETYLMURAMOYLALANINE--D-GLUTAMATE LIGASE"/>
    <property type="match status" value="1"/>
</dbReference>
<comment type="pathway">
    <text evidence="2">Cell wall biogenesis; peptidoglycan biosynthesis.</text>
</comment>
<dbReference type="GO" id="GO:0008764">
    <property type="term" value="F:UDP-N-acetylmuramoylalanine-D-glutamate ligase activity"/>
    <property type="evidence" value="ECO:0007669"/>
    <property type="project" value="UniProtKB-EC"/>
</dbReference>
<comment type="caution">
    <text evidence="11">The sequence shown here is derived from an EMBL/GenBank/DDBJ whole genome shotgun (WGS) entry which is preliminary data.</text>
</comment>
<dbReference type="GO" id="GO:0071555">
    <property type="term" value="P:cell wall organization"/>
    <property type="evidence" value="ECO:0007669"/>
    <property type="project" value="UniProtKB-KW"/>
</dbReference>
<dbReference type="Pfam" id="PF08245">
    <property type="entry name" value="Mur_ligase_M"/>
    <property type="match status" value="1"/>
</dbReference>
<dbReference type="NCBIfam" id="TIGR01087">
    <property type="entry name" value="murD"/>
    <property type="match status" value="1"/>
</dbReference>
<organism evidence="11 12">
    <name type="scientific">Candidatus Caccosoma faecigallinarum</name>
    <dbReference type="NCBI Taxonomy" id="2840720"/>
    <lineage>
        <taxon>Bacteria</taxon>
        <taxon>Bacillati</taxon>
        <taxon>Bacillota</taxon>
        <taxon>Bacillota incertae sedis</taxon>
        <taxon>Candidatus Caccosoma</taxon>
    </lineage>
</organism>
<comment type="subcellular location">
    <subcellularLocation>
        <location evidence="1">Cytoplasm</location>
    </subcellularLocation>
</comment>